<reference evidence="1" key="1">
    <citation type="submission" date="2012-12" db="EMBL/GenBank/DDBJ databases">
        <title>Identification and characterization of a phenylalanine ammonia-lyase gene family in Isatis indigotica Fort.</title>
        <authorList>
            <person name="Liu Q."/>
            <person name="Chen J."/>
            <person name="Zhou X."/>
            <person name="Di P."/>
            <person name="Xiao Y."/>
            <person name="Xuan H."/>
            <person name="Zhang L."/>
            <person name="Chen W."/>
        </authorList>
    </citation>
    <scope>NUCLEOTIDE SEQUENCE</scope>
    <source>
        <tissue evidence="1">Salivary gland</tissue>
    </source>
</reference>
<protein>
    <submittedName>
        <fullName evidence="1">Putative fanconi anemia complementation group a danio rerio fanconi anemia a</fullName>
    </submittedName>
</protein>
<organism evidence="1">
    <name type="scientific">Ixodes ricinus</name>
    <name type="common">Common tick</name>
    <name type="synonym">Acarus ricinus</name>
    <dbReference type="NCBI Taxonomy" id="34613"/>
    <lineage>
        <taxon>Eukaryota</taxon>
        <taxon>Metazoa</taxon>
        <taxon>Ecdysozoa</taxon>
        <taxon>Arthropoda</taxon>
        <taxon>Chelicerata</taxon>
        <taxon>Arachnida</taxon>
        <taxon>Acari</taxon>
        <taxon>Parasitiformes</taxon>
        <taxon>Ixodida</taxon>
        <taxon>Ixodoidea</taxon>
        <taxon>Ixodidae</taxon>
        <taxon>Ixodinae</taxon>
        <taxon>Ixodes</taxon>
    </lineage>
</organism>
<dbReference type="EMBL" id="GADI01008340">
    <property type="protein sequence ID" value="JAA65468.1"/>
    <property type="molecule type" value="mRNA"/>
</dbReference>
<evidence type="ECO:0000313" key="1">
    <source>
        <dbReference type="EMBL" id="JAA65468.1"/>
    </source>
</evidence>
<dbReference type="AlphaFoldDB" id="A0A0K8R3K4"/>
<accession>A0A0K8R3K4</accession>
<name>A0A0K8R3K4_IXORI</name>
<proteinExistence type="evidence at transcript level"/>
<sequence>MVHALFQHGKISSAQYDNFVSASKKSEEGSTSESDMDLALTPFECLLAQAKAAVEKKKDCEDAVLKVVTEIQKLCQCKDEQTSDTYCLEREEAPFKEISDFLHFVLKLCSEELPSWAEMVLLSLTSKMVTLRALGTFLWKLLISEEMSAPAAPFLSQCLLQISLATEGESFEVAVHGKTYSSIQEAVFSELPLSSHKERVSFSRIAVMYLNLAGKLAGVTLVPAYIPLTLLKKLRFVLRRSESGLFECQECCAAFQQCELSPIKDWLQSAKPTTLEWVELESGISDNLNSLSPIALRRDYLELLSDGAGVRDMCFSILQVLVHRHPVVPNSAQLQILLQNLFLSSASALQGETMPIATRTLTQGFEISKGSADQAEESLRFFRIYCHLPPYCLLVNRADHCPSSESVVLFTSLINKFLVLCTEEESPGLILHLFRCLLQSNLSRAHAISILEECPLLTQRLIPHWKSLSSVLALESKKFEEVFRWLALMGKLFSQAEKFLKGSVEAGKKLCATSKPWLQGSVLAQSINSLRSMPLHYSSLKPVTQEATVQFLLVLCQKQAASSDNDLQKLLVQLLQANPRLCSSLDPANFEGTLLNKLLAPLEAFLCVLASFRLLVDVLEHHEARNSCCINTTLSIMAKIYKTNEDLLCSPDVPAVLQIEGTSTVTSASARLLPVLKELPQNTLRLVPKATVVKCPVYVQQLINMI</sequence>